<accession>A0ABS9RQM5</accession>
<protein>
    <submittedName>
        <fullName evidence="2">Uncharacterized protein</fullName>
    </submittedName>
</protein>
<evidence type="ECO:0000313" key="3">
    <source>
        <dbReference type="Proteomes" id="UP001202117"/>
    </source>
</evidence>
<dbReference type="EMBL" id="JAKVPY010000003">
    <property type="protein sequence ID" value="MCH4562148.1"/>
    <property type="molecule type" value="Genomic_DNA"/>
</dbReference>
<evidence type="ECO:0000313" key="2">
    <source>
        <dbReference type="EMBL" id="MCH4562148.1"/>
    </source>
</evidence>
<gene>
    <name evidence="2" type="ORF">MKP05_03270</name>
</gene>
<dbReference type="Proteomes" id="UP001202117">
    <property type="component" value="Unassembled WGS sequence"/>
</dbReference>
<keyword evidence="3" id="KW-1185">Reference proteome</keyword>
<reference evidence="2 3" key="1">
    <citation type="submission" date="2022-02" db="EMBL/GenBank/DDBJ databases">
        <title>Halomonas fukangensis sp. nov., a halophilic bacterium isolated from a bulk soil of Kalidium foliatum at Fukang.</title>
        <authorList>
            <person name="Huang Y."/>
        </authorList>
    </citation>
    <scope>NUCLEOTIDE SEQUENCE [LARGE SCALE GENOMIC DNA]</scope>
    <source>
        <strain evidence="2 3">EGI 63088</strain>
    </source>
</reference>
<proteinExistence type="predicted"/>
<name>A0ABS9RQM5_9GAMM</name>
<evidence type="ECO:0000256" key="1">
    <source>
        <dbReference type="SAM" id="MobiDB-lite"/>
    </source>
</evidence>
<dbReference type="RefSeq" id="WP_181421967.1">
    <property type="nucleotide sequence ID" value="NZ_JAKVPY010000003.1"/>
</dbReference>
<feature type="region of interest" description="Disordered" evidence="1">
    <location>
        <begin position="22"/>
        <end position="45"/>
    </location>
</feature>
<sequence>MPFDTSLAQHCTRLLNRDTAMTHHHGARQADPGLEITEVRRDHAV</sequence>
<comment type="caution">
    <text evidence="2">The sequence shown here is derived from an EMBL/GenBank/DDBJ whole genome shotgun (WGS) entry which is preliminary data.</text>
</comment>
<organism evidence="2 3">
    <name type="scientific">Halomonas flagellata</name>
    <dbReference type="NCBI Taxonomy" id="2920385"/>
    <lineage>
        <taxon>Bacteria</taxon>
        <taxon>Pseudomonadati</taxon>
        <taxon>Pseudomonadota</taxon>
        <taxon>Gammaproteobacteria</taxon>
        <taxon>Oceanospirillales</taxon>
        <taxon>Halomonadaceae</taxon>
        <taxon>Halomonas</taxon>
    </lineage>
</organism>